<feature type="domain" description="Gamma-glutamylcyclotransferase AIG2-like" evidence="1">
    <location>
        <begin position="5"/>
        <end position="123"/>
    </location>
</feature>
<dbReference type="InterPro" id="IPR013024">
    <property type="entry name" value="GGCT-like"/>
</dbReference>
<evidence type="ECO:0000313" key="3">
    <source>
        <dbReference type="Proteomes" id="UP001595556"/>
    </source>
</evidence>
<dbReference type="EMBL" id="JBHRTI010000003">
    <property type="protein sequence ID" value="MFC3147095.1"/>
    <property type="molecule type" value="Genomic_DNA"/>
</dbReference>
<dbReference type="Pfam" id="PF06094">
    <property type="entry name" value="GGACT"/>
    <property type="match status" value="1"/>
</dbReference>
<dbReference type="InterPro" id="IPR036568">
    <property type="entry name" value="GGCT-like_sf"/>
</dbReference>
<protein>
    <submittedName>
        <fullName evidence="2">Gamma-glutamylcyclotransferase</fullName>
    </submittedName>
</protein>
<sequence length="141" mass="15695">MARLLFVYGTLRRGETNDINRFEPAPRYVGESRIRGYLYDRGTYPGLVLDGSGDWVVGEVYDIAPALEPQLDALEAEYPAAPDEFPKETVRLTVNDERESAIVYAMHKKFAAEATPIAGGDWVAYRRLRDAGALLPDAEDA</sequence>
<keyword evidence="3" id="KW-1185">Reference proteome</keyword>
<dbReference type="SUPFAM" id="SSF110857">
    <property type="entry name" value="Gamma-glutamyl cyclotransferase-like"/>
    <property type="match status" value="1"/>
</dbReference>
<accession>A0ABV7H4E5</accession>
<dbReference type="CDD" id="cd06661">
    <property type="entry name" value="GGCT_like"/>
    <property type="match status" value="1"/>
</dbReference>
<dbReference type="Gene3D" id="3.10.490.10">
    <property type="entry name" value="Gamma-glutamyl cyclotransferase-like"/>
    <property type="match status" value="1"/>
</dbReference>
<name>A0ABV7H4E5_9BURK</name>
<reference evidence="3" key="1">
    <citation type="journal article" date="2019" name="Int. J. Syst. Evol. Microbiol.">
        <title>The Global Catalogue of Microorganisms (GCM) 10K type strain sequencing project: providing services to taxonomists for standard genome sequencing and annotation.</title>
        <authorList>
            <consortium name="The Broad Institute Genomics Platform"/>
            <consortium name="The Broad Institute Genome Sequencing Center for Infectious Disease"/>
            <person name="Wu L."/>
            <person name="Ma J."/>
        </authorList>
    </citation>
    <scope>NUCLEOTIDE SEQUENCE [LARGE SCALE GENOMIC DNA]</scope>
    <source>
        <strain evidence="3">KCTC 52168</strain>
    </source>
</reference>
<comment type="caution">
    <text evidence="2">The sequence shown here is derived from an EMBL/GenBank/DDBJ whole genome shotgun (WGS) entry which is preliminary data.</text>
</comment>
<gene>
    <name evidence="2" type="ORF">ACFOEN_05500</name>
</gene>
<proteinExistence type="predicted"/>
<evidence type="ECO:0000259" key="1">
    <source>
        <dbReference type="Pfam" id="PF06094"/>
    </source>
</evidence>
<dbReference type="InterPro" id="IPR009288">
    <property type="entry name" value="AIG2-like_dom"/>
</dbReference>
<evidence type="ECO:0000313" key="2">
    <source>
        <dbReference type="EMBL" id="MFC3147095.1"/>
    </source>
</evidence>
<organism evidence="2 3">
    <name type="scientific">Piscinibacterium candidicorallinum</name>
    <dbReference type="NCBI Taxonomy" id="1793872"/>
    <lineage>
        <taxon>Bacteria</taxon>
        <taxon>Pseudomonadati</taxon>
        <taxon>Pseudomonadota</taxon>
        <taxon>Betaproteobacteria</taxon>
        <taxon>Burkholderiales</taxon>
        <taxon>Piscinibacterium</taxon>
    </lineage>
</organism>
<dbReference type="RefSeq" id="WP_377301829.1">
    <property type="nucleotide sequence ID" value="NZ_CP180191.1"/>
</dbReference>
<dbReference type="Proteomes" id="UP001595556">
    <property type="component" value="Unassembled WGS sequence"/>
</dbReference>